<evidence type="ECO:0008006" key="2">
    <source>
        <dbReference type="Google" id="ProtNLM"/>
    </source>
</evidence>
<organism evidence="1">
    <name type="scientific">marine sediment metagenome</name>
    <dbReference type="NCBI Taxonomy" id="412755"/>
    <lineage>
        <taxon>unclassified sequences</taxon>
        <taxon>metagenomes</taxon>
        <taxon>ecological metagenomes</taxon>
    </lineage>
</organism>
<protein>
    <recommendedName>
        <fullName evidence="2">Rad50/SbcC-type AAA domain-containing protein</fullName>
    </recommendedName>
</protein>
<reference evidence="1" key="1">
    <citation type="journal article" date="2014" name="Front. Microbiol.">
        <title>High frequency of phylogenetically diverse reductive dehalogenase-homologous genes in deep subseafloor sedimentary metagenomes.</title>
        <authorList>
            <person name="Kawai M."/>
            <person name="Futagami T."/>
            <person name="Toyoda A."/>
            <person name="Takaki Y."/>
            <person name="Nishi S."/>
            <person name="Hori S."/>
            <person name="Arai W."/>
            <person name="Tsubouchi T."/>
            <person name="Morono Y."/>
            <person name="Uchiyama I."/>
            <person name="Ito T."/>
            <person name="Fujiyama A."/>
            <person name="Inagaki F."/>
            <person name="Takami H."/>
        </authorList>
    </citation>
    <scope>NUCLEOTIDE SEQUENCE</scope>
    <source>
        <strain evidence="1">Expedition CK06-06</strain>
    </source>
</reference>
<dbReference type="Gene3D" id="3.40.50.300">
    <property type="entry name" value="P-loop containing nucleotide triphosphate hydrolases"/>
    <property type="match status" value="1"/>
</dbReference>
<gene>
    <name evidence="1" type="ORF">S01H1_54073</name>
</gene>
<comment type="caution">
    <text evidence="1">The sequence shown here is derived from an EMBL/GenBank/DDBJ whole genome shotgun (WGS) entry which is preliminary data.</text>
</comment>
<evidence type="ECO:0000313" key="1">
    <source>
        <dbReference type="EMBL" id="GAG14950.1"/>
    </source>
</evidence>
<name>X0V9U6_9ZZZZ</name>
<dbReference type="SUPFAM" id="SSF52540">
    <property type="entry name" value="P-loop containing nucleoside triphosphate hydrolases"/>
    <property type="match status" value="1"/>
</dbReference>
<sequence>MHIAHLSLTNFRNYERLELDLPPHLMVLQGDNAQGKTN</sequence>
<dbReference type="EMBL" id="BARS01035058">
    <property type="protein sequence ID" value="GAG14950.1"/>
    <property type="molecule type" value="Genomic_DNA"/>
</dbReference>
<proteinExistence type="predicted"/>
<accession>X0V9U6</accession>
<dbReference type="InterPro" id="IPR027417">
    <property type="entry name" value="P-loop_NTPase"/>
</dbReference>
<dbReference type="AlphaFoldDB" id="X0V9U6"/>
<feature type="non-terminal residue" evidence="1">
    <location>
        <position position="38"/>
    </location>
</feature>